<protein>
    <submittedName>
        <fullName evidence="1">Uncharacterized protein</fullName>
    </submittedName>
</protein>
<accession>X6LKX7</accession>
<comment type="caution">
    <text evidence="1">The sequence shown here is derived from an EMBL/GenBank/DDBJ whole genome shotgun (WGS) entry which is preliminary data.</text>
</comment>
<reference evidence="1 2" key="1">
    <citation type="journal article" date="2013" name="Curr. Biol.">
        <title>The Genome of the Foraminiferan Reticulomyxa filosa.</title>
        <authorList>
            <person name="Glockner G."/>
            <person name="Hulsmann N."/>
            <person name="Schleicher M."/>
            <person name="Noegel A.A."/>
            <person name="Eichinger L."/>
            <person name="Gallinger C."/>
            <person name="Pawlowski J."/>
            <person name="Sierra R."/>
            <person name="Euteneuer U."/>
            <person name="Pillet L."/>
            <person name="Moustafa A."/>
            <person name="Platzer M."/>
            <person name="Groth M."/>
            <person name="Szafranski K."/>
            <person name="Schliwa M."/>
        </authorList>
    </citation>
    <scope>NUCLEOTIDE SEQUENCE [LARGE SCALE GENOMIC DNA]</scope>
</reference>
<keyword evidence="2" id="KW-1185">Reference proteome</keyword>
<name>X6LKX7_RETFI</name>
<dbReference type="EMBL" id="ASPP01037412">
    <property type="protein sequence ID" value="ETO01787.1"/>
    <property type="molecule type" value="Genomic_DNA"/>
</dbReference>
<dbReference type="Proteomes" id="UP000023152">
    <property type="component" value="Unassembled WGS sequence"/>
</dbReference>
<gene>
    <name evidence="1" type="ORF">RFI_35652</name>
</gene>
<dbReference type="AlphaFoldDB" id="X6LKX7"/>
<evidence type="ECO:0000313" key="2">
    <source>
        <dbReference type="Proteomes" id="UP000023152"/>
    </source>
</evidence>
<organism evidence="1 2">
    <name type="scientific">Reticulomyxa filosa</name>
    <dbReference type="NCBI Taxonomy" id="46433"/>
    <lineage>
        <taxon>Eukaryota</taxon>
        <taxon>Sar</taxon>
        <taxon>Rhizaria</taxon>
        <taxon>Retaria</taxon>
        <taxon>Foraminifera</taxon>
        <taxon>Monothalamids</taxon>
        <taxon>Reticulomyxidae</taxon>
        <taxon>Reticulomyxa</taxon>
    </lineage>
</organism>
<proteinExistence type="predicted"/>
<sequence>MQQMKKRILKKSHLKTCGRRICKPTTIHLFKYPNDCRHSNQVQRTSISDIKYECIHSLEIFAHYSFILQLMLANNDLFNDAKNEQMEHKENNNEKQRIVRQPRCDIYRKTFAAEQQKKLEEVVTNPEVNMYVLLRGVSIHESEDEIKEILADYETIP</sequence>
<evidence type="ECO:0000313" key="1">
    <source>
        <dbReference type="EMBL" id="ETO01787.1"/>
    </source>
</evidence>